<name>A0A2N4TZN0_9BURK</name>
<dbReference type="AlphaFoldDB" id="A0A2N4TZN0"/>
<proteinExistence type="predicted"/>
<dbReference type="Proteomes" id="UP000234190">
    <property type="component" value="Unassembled WGS sequence"/>
</dbReference>
<accession>A0A2N4TZN0</accession>
<organism evidence="1 2">
    <name type="scientific">Pollutimonas subterranea</name>
    <dbReference type="NCBI Taxonomy" id="2045210"/>
    <lineage>
        <taxon>Bacteria</taxon>
        <taxon>Pseudomonadati</taxon>
        <taxon>Pseudomonadota</taxon>
        <taxon>Betaproteobacteria</taxon>
        <taxon>Burkholderiales</taxon>
        <taxon>Alcaligenaceae</taxon>
        <taxon>Pollutimonas</taxon>
    </lineage>
</organism>
<dbReference type="OrthoDB" id="8685835at2"/>
<reference evidence="1 2" key="1">
    <citation type="submission" date="2017-10" db="EMBL/GenBank/DDBJ databases">
        <title>Two draft genome sequences of Pusillimonas sp. strains isolated from a nitrate- and radionuclide-contaminated groundwater in Russia.</title>
        <authorList>
            <person name="Grouzdev D.S."/>
            <person name="Tourova T.P."/>
            <person name="Goeva M.A."/>
            <person name="Babich T.L."/>
            <person name="Sokolova D.S."/>
            <person name="Abdullin R."/>
            <person name="Poltaraus A.B."/>
            <person name="Toshchakov S.V."/>
            <person name="Nazina T.N."/>
        </authorList>
    </citation>
    <scope>NUCLEOTIDE SEQUENCE [LARGE SCALE GENOMIC DNA]</scope>
    <source>
        <strain evidence="1 2">JR1/69-3-13</strain>
    </source>
</reference>
<evidence type="ECO:0000313" key="1">
    <source>
        <dbReference type="EMBL" id="PLC48219.1"/>
    </source>
</evidence>
<sequence>MNTTPIESWGFLHPECHGSKALMFFSWDLAKTIEQQFTLHAQSSLAIQLYEAQKAVDRLLNQYVQIQANPDAFEGQSIELHLESDEADPDTAPVLALHTSPHLEQLIIESQAQQQASRAIN</sequence>
<dbReference type="EMBL" id="PDNW01000024">
    <property type="protein sequence ID" value="PLC48219.1"/>
    <property type="molecule type" value="Genomic_DNA"/>
</dbReference>
<dbReference type="RefSeq" id="WP_102075584.1">
    <property type="nucleotide sequence ID" value="NZ_PDNW01000024.1"/>
</dbReference>
<comment type="caution">
    <text evidence="1">The sequence shown here is derived from an EMBL/GenBank/DDBJ whole genome shotgun (WGS) entry which is preliminary data.</text>
</comment>
<keyword evidence="2" id="KW-1185">Reference proteome</keyword>
<evidence type="ECO:0000313" key="2">
    <source>
        <dbReference type="Proteomes" id="UP000234190"/>
    </source>
</evidence>
<protein>
    <submittedName>
        <fullName evidence="1">Uncharacterized protein</fullName>
    </submittedName>
</protein>
<gene>
    <name evidence="1" type="ORF">CR159_19290</name>
</gene>